<evidence type="ECO:0000256" key="1">
    <source>
        <dbReference type="SAM" id="MobiDB-lite"/>
    </source>
</evidence>
<feature type="region of interest" description="Disordered" evidence="1">
    <location>
        <begin position="1"/>
        <end position="20"/>
    </location>
</feature>
<organism evidence="2 3">
    <name type="scientific">Dibothriocephalus latus</name>
    <name type="common">Fish tapeworm</name>
    <name type="synonym">Diphyllobothrium latum</name>
    <dbReference type="NCBI Taxonomy" id="60516"/>
    <lineage>
        <taxon>Eukaryota</taxon>
        <taxon>Metazoa</taxon>
        <taxon>Spiralia</taxon>
        <taxon>Lophotrochozoa</taxon>
        <taxon>Platyhelminthes</taxon>
        <taxon>Cestoda</taxon>
        <taxon>Eucestoda</taxon>
        <taxon>Diphyllobothriidea</taxon>
        <taxon>Diphyllobothriidae</taxon>
        <taxon>Dibothriocephalus</taxon>
    </lineage>
</organism>
<dbReference type="Proteomes" id="UP000281553">
    <property type="component" value="Unassembled WGS sequence"/>
</dbReference>
<evidence type="ECO:0000313" key="2">
    <source>
        <dbReference type="EMBL" id="VDN40146.1"/>
    </source>
</evidence>
<accession>A0A3P7RAN0</accession>
<feature type="compositionally biased region" description="Basic and acidic residues" evidence="1">
    <location>
        <begin position="57"/>
        <end position="67"/>
    </location>
</feature>
<evidence type="ECO:0000313" key="3">
    <source>
        <dbReference type="Proteomes" id="UP000281553"/>
    </source>
</evidence>
<dbReference type="EMBL" id="UYRU01097772">
    <property type="protein sequence ID" value="VDN40146.1"/>
    <property type="molecule type" value="Genomic_DNA"/>
</dbReference>
<proteinExistence type="predicted"/>
<keyword evidence="3" id="KW-1185">Reference proteome</keyword>
<feature type="compositionally biased region" description="Basic and acidic residues" evidence="1">
    <location>
        <begin position="1"/>
        <end position="10"/>
    </location>
</feature>
<gene>
    <name evidence="2" type="ORF">DILT_LOCUS18151</name>
</gene>
<sequence length="79" mass="9204">MRQRKSDKNDNAPLADDNNRIPLPLRTVEAYEDFTRRLAVDDDVFTRTIDILNAPETHNEHRKKESLQPKAPTFVDFVP</sequence>
<name>A0A3P7RAN0_DIBLA</name>
<reference evidence="2 3" key="1">
    <citation type="submission" date="2018-11" db="EMBL/GenBank/DDBJ databases">
        <authorList>
            <consortium name="Pathogen Informatics"/>
        </authorList>
    </citation>
    <scope>NUCLEOTIDE SEQUENCE [LARGE SCALE GENOMIC DNA]</scope>
</reference>
<feature type="region of interest" description="Disordered" evidence="1">
    <location>
        <begin position="56"/>
        <end position="79"/>
    </location>
</feature>
<protein>
    <submittedName>
        <fullName evidence="2">Uncharacterized protein</fullName>
    </submittedName>
</protein>
<dbReference type="AlphaFoldDB" id="A0A3P7RAN0"/>